<dbReference type="GO" id="GO:0032259">
    <property type="term" value="P:methylation"/>
    <property type="evidence" value="ECO:0007669"/>
    <property type="project" value="UniProtKB-KW"/>
</dbReference>
<dbReference type="Pfam" id="PF02870">
    <property type="entry name" value="Methyltransf_1N"/>
    <property type="match status" value="1"/>
</dbReference>
<keyword evidence="6 8" id="KW-0234">DNA repair</keyword>
<evidence type="ECO:0000256" key="5">
    <source>
        <dbReference type="ARBA" id="ARBA00022763"/>
    </source>
</evidence>
<dbReference type="InterPro" id="IPR036388">
    <property type="entry name" value="WH-like_DNA-bd_sf"/>
</dbReference>
<evidence type="ECO:0000259" key="9">
    <source>
        <dbReference type="Pfam" id="PF01035"/>
    </source>
</evidence>
<sequence>MPHPTALWRAQCRIPTPLGELSAVCSDTGLVGLWFDGQAHHPGPIDAPSAPQHPHLQAARAWLEAYFEAPAAALPAGPALAPWGSAFQQRVWQALRQIQPGQTLSYGALAAALGSSARAVGTAVGRNPWSVLVPCHRVVGAQGQLTGYAGGLARKRYLLQWEGALGADAAMELETL</sequence>
<proteinExistence type="inferred from homology"/>
<evidence type="ECO:0000313" key="12">
    <source>
        <dbReference type="Proteomes" id="UP001606099"/>
    </source>
</evidence>
<dbReference type="InterPro" id="IPR001497">
    <property type="entry name" value="MethylDNA_cys_MeTrfase_AS"/>
</dbReference>
<dbReference type="Proteomes" id="UP001606099">
    <property type="component" value="Unassembled WGS sequence"/>
</dbReference>
<accession>A0ABW7FSI3</accession>
<dbReference type="NCBIfam" id="TIGR00589">
    <property type="entry name" value="ogt"/>
    <property type="match status" value="1"/>
</dbReference>
<dbReference type="InterPro" id="IPR014048">
    <property type="entry name" value="MethylDNA_cys_MeTrfase_DNA-bd"/>
</dbReference>
<dbReference type="PANTHER" id="PTHR10815:SF5">
    <property type="entry name" value="METHYLATED-DNA--PROTEIN-CYSTEINE METHYLTRANSFERASE"/>
    <property type="match status" value="1"/>
</dbReference>
<dbReference type="PANTHER" id="PTHR10815">
    <property type="entry name" value="METHYLATED-DNA--PROTEIN-CYSTEINE METHYLTRANSFERASE"/>
    <property type="match status" value="1"/>
</dbReference>
<dbReference type="SUPFAM" id="SSF53155">
    <property type="entry name" value="Methylated DNA-protein cysteine methyltransferase domain"/>
    <property type="match status" value="1"/>
</dbReference>
<comment type="miscellaneous">
    <text evidence="8">This enzyme catalyzes only one turnover and therefore is not strictly catalytic. According to one definition, an enzyme is a biocatalyst that acts repeatedly and over many reaction cycles.</text>
</comment>
<organism evidence="11 12">
    <name type="scientific">Roseateles rivi</name>
    <dbReference type="NCBI Taxonomy" id="3299028"/>
    <lineage>
        <taxon>Bacteria</taxon>
        <taxon>Pseudomonadati</taxon>
        <taxon>Pseudomonadota</taxon>
        <taxon>Betaproteobacteria</taxon>
        <taxon>Burkholderiales</taxon>
        <taxon>Sphaerotilaceae</taxon>
        <taxon>Roseateles</taxon>
    </lineage>
</organism>
<keyword evidence="5 8" id="KW-0227">DNA damage</keyword>
<dbReference type="Gene3D" id="3.30.160.70">
    <property type="entry name" value="Methylated DNA-protein cysteine methyltransferase domain"/>
    <property type="match status" value="1"/>
</dbReference>
<keyword evidence="4 8" id="KW-0808">Transferase</keyword>
<comment type="caution">
    <text evidence="11">The sequence shown here is derived from an EMBL/GenBank/DDBJ whole genome shotgun (WGS) entry which is preliminary data.</text>
</comment>
<keyword evidence="12" id="KW-1185">Reference proteome</keyword>
<dbReference type="Gene3D" id="1.10.10.10">
    <property type="entry name" value="Winged helix-like DNA-binding domain superfamily/Winged helix DNA-binding domain"/>
    <property type="match status" value="1"/>
</dbReference>
<keyword evidence="2 8" id="KW-0963">Cytoplasm</keyword>
<dbReference type="InterPro" id="IPR036217">
    <property type="entry name" value="MethylDNA_cys_MeTrfase_DNAb"/>
</dbReference>
<evidence type="ECO:0000256" key="6">
    <source>
        <dbReference type="ARBA" id="ARBA00023204"/>
    </source>
</evidence>
<name>A0ABW7FSI3_9BURK</name>
<dbReference type="CDD" id="cd06445">
    <property type="entry name" value="ATase"/>
    <property type="match status" value="1"/>
</dbReference>
<gene>
    <name evidence="11" type="ORF">ACG0Z6_03425</name>
</gene>
<protein>
    <recommendedName>
        <fullName evidence="8">Methylated-DNA--protein-cysteine methyltransferase</fullName>
        <ecNumber evidence="8">2.1.1.63</ecNumber>
    </recommendedName>
    <alternativeName>
        <fullName evidence="8">6-O-methylguanine-DNA methyltransferase</fullName>
        <shortName evidence="8">MGMT</shortName>
    </alternativeName>
    <alternativeName>
        <fullName evidence="8">O-6-methylguanine-DNA-alkyltransferase</fullName>
    </alternativeName>
</protein>
<dbReference type="InterPro" id="IPR023546">
    <property type="entry name" value="MGMT"/>
</dbReference>
<dbReference type="Pfam" id="PF01035">
    <property type="entry name" value="DNA_binding_1"/>
    <property type="match status" value="1"/>
</dbReference>
<evidence type="ECO:0000256" key="4">
    <source>
        <dbReference type="ARBA" id="ARBA00022679"/>
    </source>
</evidence>
<evidence type="ECO:0000256" key="3">
    <source>
        <dbReference type="ARBA" id="ARBA00022603"/>
    </source>
</evidence>
<comment type="subcellular location">
    <subcellularLocation>
        <location evidence="8">Cytoplasm</location>
    </subcellularLocation>
</comment>
<comment type="catalytic activity">
    <reaction evidence="7 8">
        <text>a 6-O-methyl-2'-deoxyguanosine in DNA + L-cysteinyl-[protein] = S-methyl-L-cysteinyl-[protein] + a 2'-deoxyguanosine in DNA</text>
        <dbReference type="Rhea" id="RHEA:24000"/>
        <dbReference type="Rhea" id="RHEA-COMP:10131"/>
        <dbReference type="Rhea" id="RHEA-COMP:10132"/>
        <dbReference type="Rhea" id="RHEA-COMP:11367"/>
        <dbReference type="Rhea" id="RHEA-COMP:11368"/>
        <dbReference type="ChEBI" id="CHEBI:29950"/>
        <dbReference type="ChEBI" id="CHEBI:82612"/>
        <dbReference type="ChEBI" id="CHEBI:85445"/>
        <dbReference type="ChEBI" id="CHEBI:85448"/>
        <dbReference type="EC" id="2.1.1.63"/>
    </reaction>
</comment>
<dbReference type="PROSITE" id="PS00374">
    <property type="entry name" value="MGMT"/>
    <property type="match status" value="1"/>
</dbReference>
<comment type="function">
    <text evidence="8">Involved in the cellular defense against the biological effects of O6-methylguanine (O6-MeG) and O4-methylthymine (O4-MeT) in DNA. Repairs the methylated nucleobase in DNA by stoichiometrically transferring the methyl group to a cysteine residue in the enzyme. This is a suicide reaction: the enzyme is irreversibly inactivated.</text>
</comment>
<feature type="domain" description="Methylated-DNA-[protein]-cysteine S-methyltransferase DNA binding" evidence="9">
    <location>
        <begin position="86"/>
        <end position="164"/>
    </location>
</feature>
<dbReference type="EMBL" id="JBIGHZ010000001">
    <property type="protein sequence ID" value="MFG6447290.1"/>
    <property type="molecule type" value="Genomic_DNA"/>
</dbReference>
<evidence type="ECO:0000259" key="10">
    <source>
        <dbReference type="Pfam" id="PF02870"/>
    </source>
</evidence>
<comment type="similarity">
    <text evidence="8">Belongs to the MGMT family.</text>
</comment>
<keyword evidence="3 8" id="KW-0489">Methyltransferase</keyword>
<dbReference type="InterPro" id="IPR008332">
    <property type="entry name" value="MethylG_MeTrfase_N"/>
</dbReference>
<dbReference type="SUPFAM" id="SSF46767">
    <property type="entry name" value="Methylated DNA-protein cysteine methyltransferase, C-terminal domain"/>
    <property type="match status" value="1"/>
</dbReference>
<reference evidence="11 12" key="1">
    <citation type="submission" date="2024-08" db="EMBL/GenBank/DDBJ databases">
        <authorList>
            <person name="Lu H."/>
        </authorList>
    </citation>
    <scope>NUCLEOTIDE SEQUENCE [LARGE SCALE GENOMIC DNA]</scope>
    <source>
        <strain evidence="11 12">BYS180W</strain>
    </source>
</reference>
<evidence type="ECO:0000256" key="8">
    <source>
        <dbReference type="HAMAP-Rule" id="MF_00772"/>
    </source>
</evidence>
<feature type="domain" description="Methylguanine DNA methyltransferase ribonuclease-like" evidence="10">
    <location>
        <begin position="15"/>
        <end position="68"/>
    </location>
</feature>
<evidence type="ECO:0000313" key="11">
    <source>
        <dbReference type="EMBL" id="MFG6447290.1"/>
    </source>
</evidence>
<comment type="catalytic activity">
    <reaction evidence="1 8">
        <text>a 4-O-methyl-thymidine in DNA + L-cysteinyl-[protein] = a thymidine in DNA + S-methyl-L-cysteinyl-[protein]</text>
        <dbReference type="Rhea" id="RHEA:53428"/>
        <dbReference type="Rhea" id="RHEA-COMP:10131"/>
        <dbReference type="Rhea" id="RHEA-COMP:10132"/>
        <dbReference type="Rhea" id="RHEA-COMP:13555"/>
        <dbReference type="Rhea" id="RHEA-COMP:13556"/>
        <dbReference type="ChEBI" id="CHEBI:29950"/>
        <dbReference type="ChEBI" id="CHEBI:82612"/>
        <dbReference type="ChEBI" id="CHEBI:137386"/>
        <dbReference type="ChEBI" id="CHEBI:137387"/>
        <dbReference type="EC" id="2.1.1.63"/>
    </reaction>
</comment>
<dbReference type="GO" id="GO:0003908">
    <property type="term" value="F:methylated-DNA-[protein]-cysteine S-methyltransferase activity"/>
    <property type="evidence" value="ECO:0007669"/>
    <property type="project" value="UniProtKB-EC"/>
</dbReference>
<evidence type="ECO:0000256" key="7">
    <source>
        <dbReference type="ARBA" id="ARBA00049348"/>
    </source>
</evidence>
<evidence type="ECO:0000256" key="1">
    <source>
        <dbReference type="ARBA" id="ARBA00001286"/>
    </source>
</evidence>
<dbReference type="InterPro" id="IPR036631">
    <property type="entry name" value="MGMT_N_sf"/>
</dbReference>
<dbReference type="RefSeq" id="WP_394458660.1">
    <property type="nucleotide sequence ID" value="NZ_JBIGHZ010000001.1"/>
</dbReference>
<dbReference type="HAMAP" id="MF_00772">
    <property type="entry name" value="OGT"/>
    <property type="match status" value="1"/>
</dbReference>
<evidence type="ECO:0000256" key="2">
    <source>
        <dbReference type="ARBA" id="ARBA00022490"/>
    </source>
</evidence>
<dbReference type="EC" id="2.1.1.63" evidence="8"/>
<feature type="active site" description="Nucleophile; methyl group acceptor" evidence="8">
    <location>
        <position position="135"/>
    </location>
</feature>